<gene>
    <name evidence="10" type="primary">PLESTB001678</name>
    <name evidence="10" type="ORF">PLESTB_001117800</name>
</gene>
<dbReference type="SUPFAM" id="SSF55073">
    <property type="entry name" value="Nucleotide cyclase"/>
    <property type="match status" value="1"/>
</dbReference>
<comment type="similarity">
    <text evidence="7">Belongs to the adenylyl cyclase class-4/guanylyl cyclase family.</text>
</comment>
<comment type="subcellular location">
    <subcellularLocation>
        <location evidence="1">Membrane</location>
    </subcellularLocation>
</comment>
<dbReference type="PROSITE" id="PS50125">
    <property type="entry name" value="GUANYLATE_CYCLASE_2"/>
    <property type="match status" value="1"/>
</dbReference>
<evidence type="ECO:0000256" key="3">
    <source>
        <dbReference type="ARBA" id="ARBA00022741"/>
    </source>
</evidence>
<evidence type="ECO:0000256" key="5">
    <source>
        <dbReference type="ARBA" id="ARBA00023136"/>
    </source>
</evidence>
<organism evidence="10 11">
    <name type="scientific">Pleodorina starrii</name>
    <dbReference type="NCBI Taxonomy" id="330485"/>
    <lineage>
        <taxon>Eukaryota</taxon>
        <taxon>Viridiplantae</taxon>
        <taxon>Chlorophyta</taxon>
        <taxon>core chlorophytes</taxon>
        <taxon>Chlorophyceae</taxon>
        <taxon>CS clade</taxon>
        <taxon>Chlamydomonadales</taxon>
        <taxon>Volvocaceae</taxon>
        <taxon>Pleodorina</taxon>
    </lineage>
</organism>
<reference evidence="10 11" key="1">
    <citation type="journal article" date="2023" name="Commun. Biol.">
        <title>Reorganization of the ancestral sex-determining regions during the evolution of trioecy in Pleodorina starrii.</title>
        <authorList>
            <person name="Takahashi K."/>
            <person name="Suzuki S."/>
            <person name="Kawai-Toyooka H."/>
            <person name="Yamamoto K."/>
            <person name="Hamaji T."/>
            <person name="Ootsuki R."/>
            <person name="Yamaguchi H."/>
            <person name="Kawachi M."/>
            <person name="Higashiyama T."/>
            <person name="Nozaki H."/>
        </authorList>
    </citation>
    <scope>NUCLEOTIDE SEQUENCE [LARGE SCALE GENOMIC DNA]</scope>
    <source>
        <strain evidence="10 11">NIES-4479</strain>
    </source>
</reference>
<dbReference type="GO" id="GO:0035556">
    <property type="term" value="P:intracellular signal transduction"/>
    <property type="evidence" value="ECO:0007669"/>
    <property type="project" value="InterPro"/>
</dbReference>
<feature type="region of interest" description="Disordered" evidence="8">
    <location>
        <begin position="275"/>
        <end position="295"/>
    </location>
</feature>
<evidence type="ECO:0000256" key="1">
    <source>
        <dbReference type="ARBA" id="ARBA00004370"/>
    </source>
</evidence>
<keyword evidence="11" id="KW-1185">Reference proteome</keyword>
<comment type="caution">
    <text evidence="10">The sequence shown here is derived from an EMBL/GenBank/DDBJ whole genome shotgun (WGS) entry which is preliminary data.</text>
</comment>
<feature type="compositionally biased region" description="Gly residues" evidence="8">
    <location>
        <begin position="280"/>
        <end position="293"/>
    </location>
</feature>
<evidence type="ECO:0000259" key="9">
    <source>
        <dbReference type="PROSITE" id="PS50125"/>
    </source>
</evidence>
<evidence type="ECO:0000313" key="11">
    <source>
        <dbReference type="Proteomes" id="UP001165080"/>
    </source>
</evidence>
<evidence type="ECO:0000256" key="7">
    <source>
        <dbReference type="RuleBase" id="RU000405"/>
    </source>
</evidence>
<keyword evidence="2" id="KW-0812">Transmembrane</keyword>
<evidence type="ECO:0000256" key="2">
    <source>
        <dbReference type="ARBA" id="ARBA00022692"/>
    </source>
</evidence>
<feature type="domain" description="Guanylate cyclase" evidence="9">
    <location>
        <begin position="11"/>
        <end position="91"/>
    </location>
</feature>
<dbReference type="CDD" id="cd07302">
    <property type="entry name" value="CHD"/>
    <property type="match status" value="1"/>
</dbReference>
<dbReference type="GO" id="GO:0004383">
    <property type="term" value="F:guanylate cyclase activity"/>
    <property type="evidence" value="ECO:0007669"/>
    <property type="project" value="TreeGrafter"/>
</dbReference>
<dbReference type="Proteomes" id="UP001165080">
    <property type="component" value="Unassembled WGS sequence"/>
</dbReference>
<evidence type="ECO:0000256" key="8">
    <source>
        <dbReference type="SAM" id="MobiDB-lite"/>
    </source>
</evidence>
<sequence>MVAGGLMTRDADGFMTVRGSDSLDELHAAKVMSFAKAMLRETSEVLLPTTGQPVQMRIGLHSGPVMSGIVGSKMPRFCLFGDTVNTASRMESTCPPGCIHVSGATREFLMDEDWEATGGVMVKGKGVMETFRWVPLDAEASPQSRVVGGGQRHNRPRRASSIAYIYTGAGGGAGGAGGGGGSAAGASLAAHSREASGNLSVAQHAVGATACGIGSGPTGLSSGPGGGSVNSGMAGAAAGGCATSQSGAFLKGFRAASANIAFASPMGTVAAPAAAATSGGQDGSQHGGGGGGPTAASAAAAAAAAAAARGRGFGGGGGLTGSGGLVTARRKPHRSCSTTVLAYKGSARPT</sequence>
<protein>
    <recommendedName>
        <fullName evidence="9">Guanylate cyclase domain-containing protein</fullName>
    </recommendedName>
</protein>
<dbReference type="GO" id="GO:0007168">
    <property type="term" value="P:receptor guanylyl cyclase signaling pathway"/>
    <property type="evidence" value="ECO:0007669"/>
    <property type="project" value="TreeGrafter"/>
</dbReference>
<dbReference type="InterPro" id="IPR018297">
    <property type="entry name" value="A/G_cyclase_CS"/>
</dbReference>
<proteinExistence type="inferred from homology"/>
<evidence type="ECO:0000256" key="6">
    <source>
        <dbReference type="ARBA" id="ARBA00023239"/>
    </source>
</evidence>
<keyword evidence="6 7" id="KW-0456">Lyase</keyword>
<dbReference type="PROSITE" id="PS00452">
    <property type="entry name" value="GUANYLATE_CYCLASE_1"/>
    <property type="match status" value="1"/>
</dbReference>
<dbReference type="InterPro" id="IPR001054">
    <property type="entry name" value="A/G_cyclase"/>
</dbReference>
<dbReference type="SMART" id="SM00044">
    <property type="entry name" value="CYCc"/>
    <property type="match status" value="1"/>
</dbReference>
<keyword evidence="5" id="KW-0472">Membrane</keyword>
<dbReference type="AlphaFoldDB" id="A0A9W6F5J4"/>
<name>A0A9W6F5J4_9CHLO</name>
<dbReference type="InterPro" id="IPR029787">
    <property type="entry name" value="Nucleotide_cyclase"/>
</dbReference>
<evidence type="ECO:0000256" key="4">
    <source>
        <dbReference type="ARBA" id="ARBA00022989"/>
    </source>
</evidence>
<dbReference type="PANTHER" id="PTHR11920:SF335">
    <property type="entry name" value="GUANYLATE CYCLASE"/>
    <property type="match status" value="1"/>
</dbReference>
<accession>A0A9W6F5J4</accession>
<dbReference type="EMBL" id="BRXU01000016">
    <property type="protein sequence ID" value="GLC56535.1"/>
    <property type="molecule type" value="Genomic_DNA"/>
</dbReference>
<dbReference type="GO" id="GO:0000166">
    <property type="term" value="F:nucleotide binding"/>
    <property type="evidence" value="ECO:0007669"/>
    <property type="project" value="UniProtKB-KW"/>
</dbReference>
<dbReference type="Gene3D" id="3.30.70.1230">
    <property type="entry name" value="Nucleotide cyclase"/>
    <property type="match status" value="1"/>
</dbReference>
<keyword evidence="4" id="KW-1133">Transmembrane helix</keyword>
<dbReference type="GO" id="GO:0004016">
    <property type="term" value="F:adenylate cyclase activity"/>
    <property type="evidence" value="ECO:0007669"/>
    <property type="project" value="TreeGrafter"/>
</dbReference>
<dbReference type="Pfam" id="PF00211">
    <property type="entry name" value="Guanylate_cyc"/>
    <property type="match status" value="1"/>
</dbReference>
<dbReference type="PANTHER" id="PTHR11920">
    <property type="entry name" value="GUANYLYL CYCLASE"/>
    <property type="match status" value="1"/>
</dbReference>
<dbReference type="GO" id="GO:0001653">
    <property type="term" value="F:peptide receptor activity"/>
    <property type="evidence" value="ECO:0007669"/>
    <property type="project" value="TreeGrafter"/>
</dbReference>
<keyword evidence="3" id="KW-0547">Nucleotide-binding</keyword>
<evidence type="ECO:0000313" key="10">
    <source>
        <dbReference type="EMBL" id="GLC56535.1"/>
    </source>
</evidence>
<dbReference type="InterPro" id="IPR050401">
    <property type="entry name" value="Cyclic_nucleotide_synthase"/>
</dbReference>
<dbReference type="GO" id="GO:0005886">
    <property type="term" value="C:plasma membrane"/>
    <property type="evidence" value="ECO:0007669"/>
    <property type="project" value="TreeGrafter"/>
</dbReference>